<evidence type="ECO:0000256" key="1">
    <source>
        <dbReference type="ARBA" id="ARBA00004173"/>
    </source>
</evidence>
<evidence type="ECO:0000259" key="9">
    <source>
        <dbReference type="Pfam" id="PF13191"/>
    </source>
</evidence>
<dbReference type="InterPro" id="IPR027417">
    <property type="entry name" value="P-loop_NTPase"/>
</dbReference>
<dbReference type="SUPFAM" id="SSF52540">
    <property type="entry name" value="P-loop containing nucleoside triphosphate hydrolases"/>
    <property type="match status" value="1"/>
</dbReference>
<evidence type="ECO:0000313" key="11">
    <source>
        <dbReference type="Proteomes" id="UP000256645"/>
    </source>
</evidence>
<evidence type="ECO:0008006" key="12">
    <source>
        <dbReference type="Google" id="ProtNLM"/>
    </source>
</evidence>
<feature type="domain" description="Orc1-like AAA ATPase" evidence="9">
    <location>
        <begin position="315"/>
        <end position="415"/>
    </location>
</feature>
<evidence type="ECO:0000256" key="3">
    <source>
        <dbReference type="ARBA" id="ARBA00004370"/>
    </source>
</evidence>
<dbReference type="GO" id="GO:0005739">
    <property type="term" value="C:mitochondrion"/>
    <property type="evidence" value="ECO:0007669"/>
    <property type="project" value="UniProtKB-SubCell"/>
</dbReference>
<dbReference type="InterPro" id="IPR007751">
    <property type="entry name" value="DUF676_lipase-like"/>
</dbReference>
<comment type="caution">
    <text evidence="10">The sequence shown here is derived from an EMBL/GenBank/DDBJ whole genome shotgun (WGS) entry which is preliminary data.</text>
</comment>
<dbReference type="InterPro" id="IPR029058">
    <property type="entry name" value="AB_hydrolase_fold"/>
</dbReference>
<evidence type="ECO:0000313" key="10">
    <source>
        <dbReference type="EMBL" id="RDW58022.1"/>
    </source>
</evidence>
<dbReference type="PANTHER" id="PTHR48182:SF2">
    <property type="entry name" value="PROTEIN SERAC1"/>
    <property type="match status" value="1"/>
</dbReference>
<dbReference type="InterPro" id="IPR042197">
    <property type="entry name" value="Apaf_helical"/>
</dbReference>
<dbReference type="Proteomes" id="UP000256645">
    <property type="component" value="Unassembled WGS sequence"/>
</dbReference>
<keyword evidence="7" id="KW-0472">Membrane</keyword>
<feature type="domain" description="DUF676" evidence="8">
    <location>
        <begin position="57"/>
        <end position="161"/>
    </location>
</feature>
<evidence type="ECO:0000256" key="5">
    <source>
        <dbReference type="ARBA" id="ARBA00022824"/>
    </source>
</evidence>
<keyword evidence="5" id="KW-0256">Endoplasmic reticulum</keyword>
<organism evidence="10 11">
    <name type="scientific">Coleophoma cylindrospora</name>
    <dbReference type="NCBI Taxonomy" id="1849047"/>
    <lineage>
        <taxon>Eukaryota</taxon>
        <taxon>Fungi</taxon>
        <taxon>Dikarya</taxon>
        <taxon>Ascomycota</taxon>
        <taxon>Pezizomycotina</taxon>
        <taxon>Leotiomycetes</taxon>
        <taxon>Helotiales</taxon>
        <taxon>Dermateaceae</taxon>
        <taxon>Coleophoma</taxon>
    </lineage>
</organism>
<evidence type="ECO:0000256" key="2">
    <source>
        <dbReference type="ARBA" id="ARBA00004240"/>
    </source>
</evidence>
<dbReference type="GO" id="GO:0043531">
    <property type="term" value="F:ADP binding"/>
    <property type="evidence" value="ECO:0007669"/>
    <property type="project" value="InterPro"/>
</dbReference>
<proteinExistence type="inferred from homology"/>
<dbReference type="GO" id="GO:0016020">
    <property type="term" value="C:membrane"/>
    <property type="evidence" value="ECO:0007669"/>
    <property type="project" value="UniProtKB-SubCell"/>
</dbReference>
<keyword evidence="6" id="KW-0496">Mitochondrion</keyword>
<dbReference type="OrthoDB" id="427518at2759"/>
<comment type="similarity">
    <text evidence="4">Belongs to the putative lipase ROG1 family.</text>
</comment>
<evidence type="ECO:0000256" key="4">
    <source>
        <dbReference type="ARBA" id="ARBA00007920"/>
    </source>
</evidence>
<protein>
    <recommendedName>
        <fullName evidence="12">NB-ARC domain-containing protein</fullName>
    </recommendedName>
</protein>
<dbReference type="Gene3D" id="3.40.50.1820">
    <property type="entry name" value="alpha/beta hydrolase"/>
    <property type="match status" value="1"/>
</dbReference>
<gene>
    <name evidence="10" type="ORF">BP6252_13433</name>
</gene>
<evidence type="ECO:0000259" key="8">
    <source>
        <dbReference type="Pfam" id="PF05057"/>
    </source>
</evidence>
<dbReference type="AlphaFoldDB" id="A0A3D8Q864"/>
<dbReference type="InterPro" id="IPR052374">
    <property type="entry name" value="SERAC1"/>
</dbReference>
<evidence type="ECO:0000256" key="7">
    <source>
        <dbReference type="ARBA" id="ARBA00023136"/>
    </source>
</evidence>
<evidence type="ECO:0000256" key="6">
    <source>
        <dbReference type="ARBA" id="ARBA00023128"/>
    </source>
</evidence>
<dbReference type="PANTHER" id="PTHR48182">
    <property type="entry name" value="PROTEIN SERAC1"/>
    <property type="match status" value="1"/>
</dbReference>
<comment type="subcellular location">
    <subcellularLocation>
        <location evidence="2">Endoplasmic reticulum</location>
    </subcellularLocation>
    <subcellularLocation>
        <location evidence="3">Membrane</location>
    </subcellularLocation>
    <subcellularLocation>
        <location evidence="1">Mitochondrion</location>
    </subcellularLocation>
</comment>
<dbReference type="SUPFAM" id="SSF53474">
    <property type="entry name" value="alpha/beta-Hydrolases"/>
    <property type="match status" value="1"/>
</dbReference>
<accession>A0A3D8Q864</accession>
<name>A0A3D8Q864_9HELO</name>
<dbReference type="GO" id="GO:0005783">
    <property type="term" value="C:endoplasmic reticulum"/>
    <property type="evidence" value="ECO:0007669"/>
    <property type="project" value="UniProtKB-SubCell"/>
</dbReference>
<dbReference type="Gene3D" id="3.40.50.300">
    <property type="entry name" value="P-loop containing nucleotide triphosphate hydrolases"/>
    <property type="match status" value="1"/>
</dbReference>
<dbReference type="InterPro" id="IPR041664">
    <property type="entry name" value="AAA_16"/>
</dbReference>
<dbReference type="PRINTS" id="PR00364">
    <property type="entry name" value="DISEASERSIST"/>
</dbReference>
<dbReference type="Pfam" id="PF13191">
    <property type="entry name" value="AAA_16"/>
    <property type="match status" value="1"/>
</dbReference>
<reference evidence="10 11" key="1">
    <citation type="journal article" date="2018" name="IMA Fungus">
        <title>IMA Genome-F 9: Draft genome sequence of Annulohypoxylon stygium, Aspergillus mulundensis, Berkeleyomyces basicola (syn. Thielaviopsis basicola), Ceratocystis smalleyi, two Cercospora beticola strains, Coleophoma cylindrospora, Fusarium fracticaudum, Phialophora cf. hyalina, and Morchella septimelata.</title>
        <authorList>
            <person name="Wingfield B.D."/>
            <person name="Bills G.F."/>
            <person name="Dong Y."/>
            <person name="Huang W."/>
            <person name="Nel W.J."/>
            <person name="Swalarsk-Parry B.S."/>
            <person name="Vaghefi N."/>
            <person name="Wilken P.M."/>
            <person name="An Z."/>
            <person name="de Beer Z.W."/>
            <person name="De Vos L."/>
            <person name="Chen L."/>
            <person name="Duong T.A."/>
            <person name="Gao Y."/>
            <person name="Hammerbacher A."/>
            <person name="Kikkert J.R."/>
            <person name="Li Y."/>
            <person name="Li H."/>
            <person name="Li K."/>
            <person name="Li Q."/>
            <person name="Liu X."/>
            <person name="Ma X."/>
            <person name="Naidoo K."/>
            <person name="Pethybridge S.J."/>
            <person name="Sun J."/>
            <person name="Steenkamp E.T."/>
            <person name="van der Nest M.A."/>
            <person name="van Wyk S."/>
            <person name="Wingfield M.J."/>
            <person name="Xiong C."/>
            <person name="Yue Q."/>
            <person name="Zhang X."/>
        </authorList>
    </citation>
    <scope>NUCLEOTIDE SEQUENCE [LARGE SCALE GENOMIC DNA]</scope>
    <source>
        <strain evidence="10 11">BP6252</strain>
    </source>
</reference>
<dbReference type="EMBL" id="PDLM01000018">
    <property type="protein sequence ID" value="RDW58022.1"/>
    <property type="molecule type" value="Genomic_DNA"/>
</dbReference>
<sequence>MATATDFLRVIANPKDANIDIVAVHGLNPTNSESHAEQTWTSHGSGKLWLRDFLPQQPALAKARVLLFGYNANVAFNTSTAGVSEQASNLLNRLDLKREGINDRPILFVCHSLGGIVVKQALVTAKLDDTYQAIRLATYGIVFFATPHQGGNHANLGDIAAKIAKRCLRNEDNSFMEALKKDSLFGEELIKSFRYQIEDFYVLSFVETRPYRKLGLIVDRKSATLGLSGKRETQVHLAADHDSICKFESPEGDDFEIVIGGIRKMVQNALSAERERKRMDDLSVPVASLTLKEPASRNYKLGISLSGAPQIDDDTFVGREQELAQLQEWLAPTPLKQNVVVVWGLGGMGKTQLSIHFAKQHHDQYSSIIWLNAKDENAIRAGLVALASRILGGTERQDLLKHLDEDQAIRFSRQWLSESDNKEWLVIFDNYDDPRIPGIKSTTGYDIRPFLPDRDQGSILITTRSSRLNFGGKKIWLRKIKDLQQSLAILANVSGRETQKGEYADADKLAKRLDGLPLALTTAGSYINQTADSFHNYLQMYEESWNDLAENSDELLEYENRTLYSTWNLSLKQIEAQEPEAVQMLRLMAYLDNHDLWYELFQKGAESMPTWLSNVVKSRPRFNKVMGKLQEYSLLEVEVDAQAGQYSLHPCVHDWTLECLNCELNNELFHLAETAALFSM</sequence>
<dbReference type="Pfam" id="PF05057">
    <property type="entry name" value="DUF676"/>
    <property type="match status" value="1"/>
</dbReference>
<dbReference type="Gene3D" id="1.10.8.430">
    <property type="entry name" value="Helical domain of apoptotic protease-activating factors"/>
    <property type="match status" value="1"/>
</dbReference>
<keyword evidence="11" id="KW-1185">Reference proteome</keyword>